<feature type="transmembrane region" description="Helical" evidence="9">
    <location>
        <begin position="250"/>
        <end position="271"/>
    </location>
</feature>
<dbReference type="InterPro" id="IPR001851">
    <property type="entry name" value="ABC_transp_permease"/>
</dbReference>
<feature type="transmembrane region" description="Helical" evidence="9">
    <location>
        <begin position="218"/>
        <end position="244"/>
    </location>
</feature>
<keyword evidence="5" id="KW-0029">Amino-acid transport</keyword>
<keyword evidence="3" id="KW-1003">Cell membrane</keyword>
<comment type="caution">
    <text evidence="10">The sequence shown here is derived from an EMBL/GenBank/DDBJ whole genome shotgun (WGS) entry which is preliminary data.</text>
</comment>
<keyword evidence="11" id="KW-1185">Reference proteome</keyword>
<feature type="transmembrane region" description="Helical" evidence="9">
    <location>
        <begin position="12"/>
        <end position="32"/>
    </location>
</feature>
<comment type="similarity">
    <text evidence="8">Belongs to the binding-protein-dependent transport system permease family. LivHM subfamily.</text>
</comment>
<dbReference type="CDD" id="cd06582">
    <property type="entry name" value="TM_PBP1_LivH_like"/>
    <property type="match status" value="1"/>
</dbReference>
<accession>A0A2V3U8M6</accession>
<proteinExistence type="inferred from homology"/>
<evidence type="ECO:0000256" key="4">
    <source>
        <dbReference type="ARBA" id="ARBA00022692"/>
    </source>
</evidence>
<keyword evidence="4 9" id="KW-0812">Transmembrane</keyword>
<evidence type="ECO:0000256" key="2">
    <source>
        <dbReference type="ARBA" id="ARBA00022448"/>
    </source>
</evidence>
<evidence type="ECO:0000313" key="11">
    <source>
        <dbReference type="Proteomes" id="UP000248021"/>
    </source>
</evidence>
<feature type="transmembrane region" description="Helical" evidence="9">
    <location>
        <begin position="136"/>
        <end position="156"/>
    </location>
</feature>
<evidence type="ECO:0000313" key="10">
    <source>
        <dbReference type="EMBL" id="PXW59060.1"/>
    </source>
</evidence>
<dbReference type="Pfam" id="PF02653">
    <property type="entry name" value="BPD_transp_2"/>
    <property type="match status" value="1"/>
</dbReference>
<dbReference type="GO" id="GO:0005886">
    <property type="term" value="C:plasma membrane"/>
    <property type="evidence" value="ECO:0007669"/>
    <property type="project" value="UniProtKB-SubCell"/>
</dbReference>
<comment type="subcellular location">
    <subcellularLocation>
        <location evidence="1">Cell membrane</location>
        <topology evidence="1">Multi-pass membrane protein</topology>
    </subcellularLocation>
</comment>
<dbReference type="PANTHER" id="PTHR11795">
    <property type="entry name" value="BRANCHED-CHAIN AMINO ACID TRANSPORT SYSTEM PERMEASE PROTEIN LIVH"/>
    <property type="match status" value="1"/>
</dbReference>
<dbReference type="GO" id="GO:0006865">
    <property type="term" value="P:amino acid transport"/>
    <property type="evidence" value="ECO:0007669"/>
    <property type="project" value="UniProtKB-KW"/>
</dbReference>
<evidence type="ECO:0000256" key="8">
    <source>
        <dbReference type="ARBA" id="ARBA00037998"/>
    </source>
</evidence>
<dbReference type="RefSeq" id="WP_110375090.1">
    <property type="nucleotide sequence ID" value="NZ_CAKNFM010000006.1"/>
</dbReference>
<dbReference type="AlphaFoldDB" id="A0A2V3U8M6"/>
<reference evidence="10 11" key="1">
    <citation type="submission" date="2018-05" db="EMBL/GenBank/DDBJ databases">
        <title>Genomic Encyclopedia of Type Strains, Phase IV (KMG-IV): sequencing the most valuable type-strain genomes for metagenomic binning, comparative biology and taxonomic classification.</title>
        <authorList>
            <person name="Goeker M."/>
        </authorList>
    </citation>
    <scope>NUCLEOTIDE SEQUENCE [LARGE SCALE GENOMIC DNA]</scope>
    <source>
        <strain evidence="10 11">DSM 6462</strain>
    </source>
</reference>
<keyword evidence="6 9" id="KW-1133">Transmembrane helix</keyword>
<organism evidence="10 11">
    <name type="scientific">Chelatococcus asaccharovorans</name>
    <dbReference type="NCBI Taxonomy" id="28210"/>
    <lineage>
        <taxon>Bacteria</taxon>
        <taxon>Pseudomonadati</taxon>
        <taxon>Pseudomonadota</taxon>
        <taxon>Alphaproteobacteria</taxon>
        <taxon>Hyphomicrobiales</taxon>
        <taxon>Chelatococcaceae</taxon>
        <taxon>Chelatococcus</taxon>
    </lineage>
</organism>
<feature type="transmembrane region" description="Helical" evidence="9">
    <location>
        <begin position="184"/>
        <end position="206"/>
    </location>
</feature>
<protein>
    <submittedName>
        <fullName evidence="10">Amino acid/amide ABC transporter membrane protein 1 (HAAT family)</fullName>
    </submittedName>
</protein>
<evidence type="ECO:0000256" key="5">
    <source>
        <dbReference type="ARBA" id="ARBA00022970"/>
    </source>
</evidence>
<evidence type="ECO:0000256" key="3">
    <source>
        <dbReference type="ARBA" id="ARBA00022475"/>
    </source>
</evidence>
<dbReference type="EMBL" id="QJJK01000005">
    <property type="protein sequence ID" value="PXW59060.1"/>
    <property type="molecule type" value="Genomic_DNA"/>
</dbReference>
<keyword evidence="7 9" id="KW-0472">Membrane</keyword>
<feature type="transmembrane region" description="Helical" evidence="9">
    <location>
        <begin position="44"/>
        <end position="74"/>
    </location>
</feature>
<sequence length="287" mass="29555">MTTAIAAAFDAVSYGAIMVLVVLGLGIVASMMRIYNFAHGEFMLLGACTLYLAPIVGLPIWAGVIVAPFAVALVGLGAERLAVRRFYSQPVTAMLTTYALALLIRETVRGTTGGRFLSVAAPISGTMNVGGVELSLWRIAIIAITCVVVATSYAILMRTYLGLWIRAALDNPTLARASGIPTGFVYAGTFAFGAGLAGLAGALIVPLYTLNADLGVRFLLIGFLAVMIGGAGSFAGTLIGGAVIGVISALLPWIISPVVTDLLVFVAAIAFTKSRPRGLLGTGSLNA</sequence>
<evidence type="ECO:0000256" key="6">
    <source>
        <dbReference type="ARBA" id="ARBA00022989"/>
    </source>
</evidence>
<dbReference type="Proteomes" id="UP000248021">
    <property type="component" value="Unassembled WGS sequence"/>
</dbReference>
<dbReference type="PANTHER" id="PTHR11795:SF447">
    <property type="entry name" value="ABC TRANSPORTER PERMEASE PROTEIN"/>
    <property type="match status" value="1"/>
</dbReference>
<name>A0A2V3U8M6_9HYPH</name>
<dbReference type="GO" id="GO:0022857">
    <property type="term" value="F:transmembrane transporter activity"/>
    <property type="evidence" value="ECO:0007669"/>
    <property type="project" value="InterPro"/>
</dbReference>
<dbReference type="OrthoDB" id="9807115at2"/>
<evidence type="ECO:0000256" key="1">
    <source>
        <dbReference type="ARBA" id="ARBA00004651"/>
    </source>
</evidence>
<dbReference type="InterPro" id="IPR052157">
    <property type="entry name" value="BCAA_transport_permease"/>
</dbReference>
<keyword evidence="2" id="KW-0813">Transport</keyword>
<evidence type="ECO:0000256" key="7">
    <source>
        <dbReference type="ARBA" id="ARBA00023136"/>
    </source>
</evidence>
<gene>
    <name evidence="10" type="ORF">C7450_105412</name>
</gene>
<evidence type="ECO:0000256" key="9">
    <source>
        <dbReference type="SAM" id="Phobius"/>
    </source>
</evidence>